<proteinExistence type="predicted"/>
<evidence type="ECO:0000313" key="1">
    <source>
        <dbReference type="EMBL" id="PXF40300.1"/>
    </source>
</evidence>
<dbReference type="InterPro" id="IPR009091">
    <property type="entry name" value="RCC1/BLIP-II"/>
</dbReference>
<dbReference type="SUPFAM" id="SSF50985">
    <property type="entry name" value="RCC1/BLIP-II"/>
    <property type="match status" value="1"/>
</dbReference>
<dbReference type="EMBL" id="NBIV01000316">
    <property type="protein sequence ID" value="PXF40300.1"/>
    <property type="molecule type" value="Genomic_DNA"/>
</dbReference>
<dbReference type="AlphaFoldDB" id="A0A2V3IGM9"/>
<accession>A0A2V3IGM9</accession>
<dbReference type="Pfam" id="PF00415">
    <property type="entry name" value="RCC1"/>
    <property type="match status" value="1"/>
</dbReference>
<comment type="caution">
    <text evidence="1">The sequence shown here is derived from an EMBL/GenBank/DDBJ whole genome shotgun (WGS) entry which is preliminary data.</text>
</comment>
<sequence>MRTNHLTSNSSAIQGWCSGGRGNAKLVEALVDQFVVDVKSIHNFIMDMNADHGVFAWGNNTYDELGNDGNEKSHMSVKVIINTTARVSCFLCAHSHSMIRMEVPETSLTPAMLSTTRFENATAIDSTKDADTVDE</sequence>
<dbReference type="Proteomes" id="UP000247409">
    <property type="component" value="Unassembled WGS sequence"/>
</dbReference>
<dbReference type="OrthoDB" id="8068875at2759"/>
<protein>
    <submittedName>
        <fullName evidence="1">Uncharacterized protein</fullName>
    </submittedName>
</protein>
<name>A0A2V3IGM9_9FLOR</name>
<dbReference type="InterPro" id="IPR000408">
    <property type="entry name" value="Reg_chr_condens"/>
</dbReference>
<keyword evidence="2" id="KW-1185">Reference proteome</keyword>
<dbReference type="Gene3D" id="2.130.10.30">
    <property type="entry name" value="Regulator of chromosome condensation 1/beta-lactamase-inhibitor protein II"/>
    <property type="match status" value="1"/>
</dbReference>
<organism evidence="1 2">
    <name type="scientific">Gracilariopsis chorda</name>
    <dbReference type="NCBI Taxonomy" id="448386"/>
    <lineage>
        <taxon>Eukaryota</taxon>
        <taxon>Rhodophyta</taxon>
        <taxon>Florideophyceae</taxon>
        <taxon>Rhodymeniophycidae</taxon>
        <taxon>Gracilariales</taxon>
        <taxon>Gracilariaceae</taxon>
        <taxon>Gracilariopsis</taxon>
    </lineage>
</organism>
<gene>
    <name evidence="1" type="ORF">BWQ96_09992</name>
</gene>
<reference evidence="1 2" key="1">
    <citation type="journal article" date="2018" name="Mol. Biol. Evol.">
        <title>Analysis of the draft genome of the red seaweed Gracilariopsis chorda provides insights into genome size evolution in Rhodophyta.</title>
        <authorList>
            <person name="Lee J."/>
            <person name="Yang E.C."/>
            <person name="Graf L."/>
            <person name="Yang J.H."/>
            <person name="Qiu H."/>
            <person name="Zel Zion U."/>
            <person name="Chan C.X."/>
            <person name="Stephens T.G."/>
            <person name="Weber A.P.M."/>
            <person name="Boo G.H."/>
            <person name="Boo S.M."/>
            <person name="Kim K.M."/>
            <person name="Shin Y."/>
            <person name="Jung M."/>
            <person name="Lee S.J."/>
            <person name="Yim H.S."/>
            <person name="Lee J.H."/>
            <person name="Bhattacharya D."/>
            <person name="Yoon H.S."/>
        </authorList>
    </citation>
    <scope>NUCLEOTIDE SEQUENCE [LARGE SCALE GENOMIC DNA]</scope>
    <source>
        <strain evidence="1 2">SKKU-2015</strain>
        <tissue evidence="1">Whole body</tissue>
    </source>
</reference>
<evidence type="ECO:0000313" key="2">
    <source>
        <dbReference type="Proteomes" id="UP000247409"/>
    </source>
</evidence>